<dbReference type="PANTHER" id="PTHR13572:SF4">
    <property type="entry name" value="RE57134P"/>
    <property type="match status" value="1"/>
</dbReference>
<keyword evidence="6" id="KW-0333">Golgi apparatus</keyword>
<evidence type="ECO:0000256" key="7">
    <source>
        <dbReference type="ARBA" id="ARBA00023136"/>
    </source>
</evidence>
<feature type="chain" id="PRO_5014966037" description="Glycoside hydrolase family 42 N-terminal domain-containing protein" evidence="9">
    <location>
        <begin position="26"/>
        <end position="476"/>
    </location>
</feature>
<evidence type="ECO:0000256" key="6">
    <source>
        <dbReference type="ARBA" id="ARBA00023034"/>
    </source>
</evidence>
<dbReference type="GO" id="GO:0004559">
    <property type="term" value="F:alpha-mannosidase activity"/>
    <property type="evidence" value="ECO:0007669"/>
    <property type="project" value="TreeGrafter"/>
</dbReference>
<evidence type="ECO:0000256" key="4">
    <source>
        <dbReference type="ARBA" id="ARBA00022968"/>
    </source>
</evidence>
<comment type="subcellular location">
    <subcellularLocation>
        <location evidence="1">Golgi apparatus membrane</location>
        <topology evidence="1">Single-pass type II membrane protein</topology>
    </subcellularLocation>
</comment>
<gene>
    <name evidence="10" type="ORF">CSB45_11530</name>
</gene>
<evidence type="ECO:0008006" key="12">
    <source>
        <dbReference type="Google" id="ProtNLM"/>
    </source>
</evidence>
<evidence type="ECO:0000256" key="8">
    <source>
        <dbReference type="SAM" id="MobiDB-lite"/>
    </source>
</evidence>
<feature type="region of interest" description="Disordered" evidence="8">
    <location>
        <begin position="42"/>
        <end position="65"/>
    </location>
</feature>
<evidence type="ECO:0000256" key="5">
    <source>
        <dbReference type="ARBA" id="ARBA00022989"/>
    </source>
</evidence>
<keyword evidence="5" id="KW-1133">Transmembrane helix</keyword>
<reference evidence="10 11" key="1">
    <citation type="submission" date="2017-10" db="EMBL/GenBank/DDBJ databases">
        <title>Novel microbial diversity and functional potential in the marine mammal oral microbiome.</title>
        <authorList>
            <person name="Dudek N.K."/>
            <person name="Sun C.L."/>
            <person name="Burstein D."/>
            <person name="Kantor R.S."/>
            <person name="Aliaga Goltsman D.S."/>
            <person name="Bik E.M."/>
            <person name="Thomas B.C."/>
            <person name="Banfield J.F."/>
            <person name="Relman D.A."/>
        </authorList>
    </citation>
    <scope>NUCLEOTIDE SEQUENCE [LARGE SCALE GENOMIC DNA]</scope>
    <source>
        <strain evidence="10">DOLZORAL124_49_17</strain>
    </source>
</reference>
<dbReference type="Pfam" id="PF16317">
    <property type="entry name" value="Glyco_hydro_99"/>
    <property type="match status" value="1"/>
</dbReference>
<comment type="caution">
    <text evidence="10">The sequence shown here is derived from an EMBL/GenBank/DDBJ whole genome shotgun (WGS) entry which is preliminary data.</text>
</comment>
<dbReference type="InterPro" id="IPR026071">
    <property type="entry name" value="Glyco_Hydrolase_99"/>
</dbReference>
<keyword evidence="7" id="KW-0472">Membrane</keyword>
<evidence type="ECO:0000313" key="10">
    <source>
        <dbReference type="EMBL" id="PID56475.1"/>
    </source>
</evidence>
<dbReference type="Proteomes" id="UP000229740">
    <property type="component" value="Unassembled WGS sequence"/>
</dbReference>
<dbReference type="Gene3D" id="3.20.20.80">
    <property type="entry name" value="Glycosidases"/>
    <property type="match status" value="1"/>
</dbReference>
<protein>
    <recommendedName>
        <fullName evidence="12">Glycoside hydrolase family 42 N-terminal domain-containing protein</fullName>
    </recommendedName>
</protein>
<keyword evidence="2" id="KW-0812">Transmembrane</keyword>
<evidence type="ECO:0000256" key="2">
    <source>
        <dbReference type="ARBA" id="ARBA00022692"/>
    </source>
</evidence>
<keyword evidence="4" id="KW-0735">Signal-anchor</keyword>
<name>A0A2G6E326_9BACT</name>
<sequence>MRKTFCRHCAMAVGVLLLLVFSGCADLSDVLVELWELEAPPEERPGTVESAPDEKPEPEASPIPTKPAAKTQVLCTYFHYFNAGPKTYDQWSIQGRDPRDVLGPEKWRRDIWVGRRGDYPYVGIYNNISDADMIRWHIRLAKASGIEAFLVYIFNWQTQRSQTQLMLDVAQQEEFKIAFIEHHSLLGGREIPILDGRPQPMLPHKYEGYRGILAAQSRRLGVVDGPEYRDALSQRSRDVPEKALKMAEHRISNMLKQWMSHPAYLHVDGKPMMVIPYMVEDLTAENFRRLVENITAEVGRELYIVGIVPAVYWYFAPKAVLSTGLTKEWAETGVSSFTHWTPNGMITASARTRSKVVRFHVRDSARWRKDAMIPVMPGFDDDVWRPGDRPAPTAPRNNGKAWGDQLETALAVKPRFLFIQGWNEWHEGAQIEPSTAYRNPYLYLQILAQKLKRPWYTPELPAKKSVDSLRRPYLPY</sequence>
<keyword evidence="3" id="KW-0378">Hydrolase</keyword>
<proteinExistence type="predicted"/>
<accession>A0A2G6E326</accession>
<dbReference type="PANTHER" id="PTHR13572">
    <property type="entry name" value="ENDO-ALPHA-1,2-MANNOSIDASE"/>
    <property type="match status" value="1"/>
</dbReference>
<keyword evidence="9" id="KW-0732">Signal</keyword>
<dbReference type="AlphaFoldDB" id="A0A2G6E326"/>
<dbReference type="EMBL" id="PDPS01000034">
    <property type="protein sequence ID" value="PID56475.1"/>
    <property type="molecule type" value="Genomic_DNA"/>
</dbReference>
<feature type="compositionally biased region" description="Basic and acidic residues" evidence="8">
    <location>
        <begin position="42"/>
        <end position="58"/>
    </location>
</feature>
<feature type="signal peptide" evidence="9">
    <location>
        <begin position="1"/>
        <end position="25"/>
    </location>
</feature>
<evidence type="ECO:0000256" key="3">
    <source>
        <dbReference type="ARBA" id="ARBA00022801"/>
    </source>
</evidence>
<evidence type="ECO:0000256" key="1">
    <source>
        <dbReference type="ARBA" id="ARBA00004323"/>
    </source>
</evidence>
<organism evidence="10 11">
    <name type="scientific">candidate division KSB3 bacterium</name>
    <dbReference type="NCBI Taxonomy" id="2044937"/>
    <lineage>
        <taxon>Bacteria</taxon>
        <taxon>candidate division KSB3</taxon>
    </lineage>
</organism>
<evidence type="ECO:0000256" key="9">
    <source>
        <dbReference type="SAM" id="SignalP"/>
    </source>
</evidence>
<dbReference type="PROSITE" id="PS51257">
    <property type="entry name" value="PROKAR_LIPOPROTEIN"/>
    <property type="match status" value="1"/>
</dbReference>
<evidence type="ECO:0000313" key="11">
    <source>
        <dbReference type="Proteomes" id="UP000229740"/>
    </source>
</evidence>